<dbReference type="Proteomes" id="UP000002820">
    <property type="component" value="Segment"/>
</dbReference>
<dbReference type="KEGG" id="vg:13405334"/>
<gene>
    <name evidence="1" type="ORF">P12024S_55</name>
</gene>
<accession>I6R147</accession>
<keyword evidence="2" id="KW-1185">Reference proteome</keyword>
<sequence length="78" mass="8956">MGAKTNDFENYLTDVNKNFLSVNKDKTIITHLWVDGFGWENTILIEEDFLSIYKTDSKDNIAVGLDKISLNYVVLKII</sequence>
<dbReference type="RefSeq" id="YP_006560395.1">
    <property type="nucleotide sequence ID" value="NC_018271.1"/>
</dbReference>
<evidence type="ECO:0000313" key="1">
    <source>
        <dbReference type="EMBL" id="AFM54716.1"/>
    </source>
</evidence>
<dbReference type="OrthoDB" id="34032at10239"/>
<proteinExistence type="predicted"/>
<dbReference type="EMBL" id="JQ823122">
    <property type="protein sequence ID" value="AFM54716.1"/>
    <property type="molecule type" value="Genomic_DNA"/>
</dbReference>
<name>I6R147_9CAUD</name>
<dbReference type="GeneID" id="13405334"/>
<organism evidence="1 2">
    <name type="scientific">Nonlabens phage P12024S</name>
    <dbReference type="NCBI Taxonomy" id="1168478"/>
    <lineage>
        <taxon>Viruses</taxon>
        <taxon>Duplodnaviria</taxon>
        <taxon>Heunggongvirae</taxon>
        <taxon>Uroviricota</taxon>
        <taxon>Caudoviricetes</taxon>
        <taxon>Inhavirus</taxon>
        <taxon>Inhavirus P12024S</taxon>
    </lineage>
</organism>
<evidence type="ECO:0000313" key="2">
    <source>
        <dbReference type="Proteomes" id="UP000002820"/>
    </source>
</evidence>
<reference evidence="1 2" key="1">
    <citation type="journal article" date="2012" name="J. Virol.">
        <title>Complete Genome Sequences of Two Persicivirga Bacteriophages, P12024S and P12024L.</title>
        <authorList>
            <person name="Kang I."/>
            <person name="Jang H."/>
            <person name="Cho J.C."/>
        </authorList>
    </citation>
    <scope>NUCLEOTIDE SEQUENCE [LARGE SCALE GENOMIC DNA]</scope>
</reference>
<protein>
    <submittedName>
        <fullName evidence="1">Uncharacterized protein</fullName>
    </submittedName>
</protein>